<evidence type="ECO:0000256" key="11">
    <source>
        <dbReference type="ARBA" id="ARBA00023154"/>
    </source>
</evidence>
<evidence type="ECO:0000256" key="6">
    <source>
        <dbReference type="ARBA" id="ARBA00022605"/>
    </source>
</evidence>
<dbReference type="InterPro" id="IPR005941">
    <property type="entry name" value="DapE_proteobac"/>
</dbReference>
<evidence type="ECO:0000256" key="12">
    <source>
        <dbReference type="ARBA" id="ARBA00023285"/>
    </source>
</evidence>
<comment type="caution">
    <text evidence="16">The sequence shown here is derived from an EMBL/GenBank/DDBJ whole genome shotgun (WGS) entry which is preliminary data.</text>
</comment>
<dbReference type="Gene3D" id="3.40.630.10">
    <property type="entry name" value="Zn peptidases"/>
    <property type="match status" value="2"/>
</dbReference>
<keyword evidence="7" id="KW-0479">Metal-binding</keyword>
<sequence length="406" mass="44916">MMTVSRIKKGSVTQTFAQKDDTLTRLKAVKYSQTLIKKRSVTPEDASCQPWLAKKLQKMGFTIELYKTQGVSNLIASFGSAPTRFAFAGHTDVVPAPQPELWQVPPFDGEIVDDELIGRGAVDMKSALAVMVAAMEDVLASGYQPKTCWQFLVTSDEEGEAEFGTRTIVERLIQDDSLPDYCVVGEPTSDRNTGDVIKVGRRGAVSATIIVNGKQGHVAYAGYAENAVHLASTIVNTLEKTTWDEGCDDFPGTGLQVTYINSGAFTDNIIPGRCEICFNVRYSHRYSLADIQEKIMNRLMALPLSEAALQSLDIKWERHCQPYFTQDKKQDSLIAKAELAIHSVTGIFPRLSTSGGTSDGRFLASDTTQVLELGLPNKTIHQVNERSKLADIHHLYHIYCELLRQF</sequence>
<dbReference type="RefSeq" id="WP_121854859.1">
    <property type="nucleotide sequence ID" value="NZ_CP037952.1"/>
</dbReference>
<dbReference type="Gene3D" id="3.30.70.360">
    <property type="match status" value="1"/>
</dbReference>
<evidence type="ECO:0000256" key="9">
    <source>
        <dbReference type="ARBA" id="ARBA00022833"/>
    </source>
</evidence>
<comment type="subunit">
    <text evidence="3">Homodimer.</text>
</comment>
<comment type="similarity">
    <text evidence="2">Belongs to the peptidase M20A family. DapE subfamily.</text>
</comment>
<dbReference type="EC" id="3.5.1.18" evidence="4 14"/>
<feature type="domain" description="Peptidase M20 dimerisation" evidence="15">
    <location>
        <begin position="199"/>
        <end position="300"/>
    </location>
</feature>
<dbReference type="AlphaFoldDB" id="A0A3A6U265"/>
<dbReference type="OrthoDB" id="9809784at2"/>
<dbReference type="NCBIfam" id="NF009557">
    <property type="entry name" value="PRK13009.1"/>
    <property type="match status" value="1"/>
</dbReference>
<keyword evidence="17" id="KW-1185">Reference proteome</keyword>
<dbReference type="Pfam" id="PF01546">
    <property type="entry name" value="Peptidase_M20"/>
    <property type="match status" value="1"/>
</dbReference>
<evidence type="ECO:0000256" key="13">
    <source>
        <dbReference type="ARBA" id="ARBA00051301"/>
    </source>
</evidence>
<dbReference type="PANTHER" id="PTHR43808:SF31">
    <property type="entry name" value="N-ACETYL-L-CITRULLINE DEACETYLASE"/>
    <property type="match status" value="1"/>
</dbReference>
<keyword evidence="9" id="KW-0862">Zinc</keyword>
<dbReference type="Proteomes" id="UP000273022">
    <property type="component" value="Unassembled WGS sequence"/>
</dbReference>
<dbReference type="InterPro" id="IPR011650">
    <property type="entry name" value="Peptidase_M20_dimer"/>
</dbReference>
<accession>A0A3A6U265</accession>
<dbReference type="Pfam" id="PF07687">
    <property type="entry name" value="M20_dimer"/>
    <property type="match status" value="1"/>
</dbReference>
<dbReference type="InterPro" id="IPR036264">
    <property type="entry name" value="Bact_exopeptidase_dim_dom"/>
</dbReference>
<protein>
    <recommendedName>
        <fullName evidence="5 14">Succinyl-diaminopimelate desuccinylase</fullName>
        <ecNumber evidence="4 14">3.5.1.18</ecNumber>
    </recommendedName>
</protein>
<dbReference type="EMBL" id="QYYH01000150">
    <property type="protein sequence ID" value="RJY06807.1"/>
    <property type="molecule type" value="Genomic_DNA"/>
</dbReference>
<dbReference type="PANTHER" id="PTHR43808">
    <property type="entry name" value="ACETYLORNITHINE DEACETYLASE"/>
    <property type="match status" value="1"/>
</dbReference>
<evidence type="ECO:0000313" key="16">
    <source>
        <dbReference type="EMBL" id="RJY06807.1"/>
    </source>
</evidence>
<dbReference type="GO" id="GO:0008777">
    <property type="term" value="F:acetylornithine deacetylase activity"/>
    <property type="evidence" value="ECO:0007669"/>
    <property type="project" value="TreeGrafter"/>
</dbReference>
<evidence type="ECO:0000256" key="3">
    <source>
        <dbReference type="ARBA" id="ARBA00011738"/>
    </source>
</evidence>
<dbReference type="GO" id="GO:0046872">
    <property type="term" value="F:metal ion binding"/>
    <property type="evidence" value="ECO:0007669"/>
    <property type="project" value="UniProtKB-KW"/>
</dbReference>
<dbReference type="SUPFAM" id="SSF55031">
    <property type="entry name" value="Bacterial exopeptidase dimerisation domain"/>
    <property type="match status" value="1"/>
</dbReference>
<evidence type="ECO:0000256" key="7">
    <source>
        <dbReference type="ARBA" id="ARBA00022723"/>
    </source>
</evidence>
<evidence type="ECO:0000256" key="1">
    <source>
        <dbReference type="ARBA" id="ARBA00005130"/>
    </source>
</evidence>
<name>A0A3A6U265_9GAMM</name>
<gene>
    <name evidence="16" type="ORF">D5R81_17240</name>
</gene>
<comment type="catalytic activity">
    <reaction evidence="13">
        <text>N-succinyl-(2S,6S)-2,6-diaminopimelate + H2O = (2S,6S)-2,6-diaminopimelate + succinate</text>
        <dbReference type="Rhea" id="RHEA:22608"/>
        <dbReference type="ChEBI" id="CHEBI:15377"/>
        <dbReference type="ChEBI" id="CHEBI:30031"/>
        <dbReference type="ChEBI" id="CHEBI:57609"/>
        <dbReference type="ChEBI" id="CHEBI:58087"/>
        <dbReference type="EC" id="3.5.1.18"/>
    </reaction>
</comment>
<proteinExistence type="inferred from homology"/>
<dbReference type="GO" id="GO:0019877">
    <property type="term" value="P:diaminopimelate biosynthetic process"/>
    <property type="evidence" value="ECO:0007669"/>
    <property type="project" value="UniProtKB-KW"/>
</dbReference>
<keyword evidence="6" id="KW-0028">Amino-acid biosynthesis</keyword>
<dbReference type="NCBIfam" id="TIGR01246">
    <property type="entry name" value="dapE_proteo"/>
    <property type="match status" value="1"/>
</dbReference>
<comment type="pathway">
    <text evidence="1">Amino-acid biosynthesis; L-lysine biosynthesis via DAP pathway; LL-2,6-diaminopimelate from (S)-tetrahydrodipicolinate (succinylase route): step 3/3.</text>
</comment>
<evidence type="ECO:0000259" key="15">
    <source>
        <dbReference type="Pfam" id="PF07687"/>
    </source>
</evidence>
<evidence type="ECO:0000256" key="8">
    <source>
        <dbReference type="ARBA" id="ARBA00022801"/>
    </source>
</evidence>
<keyword evidence="11" id="KW-0457">Lysine biosynthesis</keyword>
<keyword evidence="12" id="KW-0170">Cobalt</keyword>
<evidence type="ECO:0000313" key="17">
    <source>
        <dbReference type="Proteomes" id="UP000273022"/>
    </source>
</evidence>
<dbReference type="GO" id="GO:0009014">
    <property type="term" value="F:succinyl-diaminopimelate desuccinylase activity"/>
    <property type="evidence" value="ECO:0007669"/>
    <property type="project" value="UniProtKB-UniRule"/>
</dbReference>
<dbReference type="GO" id="GO:0006526">
    <property type="term" value="P:L-arginine biosynthetic process"/>
    <property type="evidence" value="ECO:0007669"/>
    <property type="project" value="TreeGrafter"/>
</dbReference>
<dbReference type="InterPro" id="IPR050072">
    <property type="entry name" value="Peptidase_M20A"/>
</dbReference>
<evidence type="ECO:0000256" key="10">
    <source>
        <dbReference type="ARBA" id="ARBA00022915"/>
    </source>
</evidence>
<evidence type="ECO:0000256" key="4">
    <source>
        <dbReference type="ARBA" id="ARBA00011921"/>
    </source>
</evidence>
<dbReference type="GO" id="GO:0009089">
    <property type="term" value="P:lysine biosynthetic process via diaminopimelate"/>
    <property type="evidence" value="ECO:0007669"/>
    <property type="project" value="UniProtKB-UniRule"/>
</dbReference>
<evidence type="ECO:0000256" key="2">
    <source>
        <dbReference type="ARBA" id="ARBA00006746"/>
    </source>
</evidence>
<keyword evidence="8 16" id="KW-0378">Hydrolase</keyword>
<evidence type="ECO:0000256" key="5">
    <source>
        <dbReference type="ARBA" id="ARBA00022391"/>
    </source>
</evidence>
<keyword evidence="10" id="KW-0220">Diaminopimelate biosynthesis</keyword>
<organism evidence="16 17">
    <name type="scientific">Parashewanella spongiae</name>
    <dbReference type="NCBI Taxonomy" id="342950"/>
    <lineage>
        <taxon>Bacteria</taxon>
        <taxon>Pseudomonadati</taxon>
        <taxon>Pseudomonadota</taxon>
        <taxon>Gammaproteobacteria</taxon>
        <taxon>Alteromonadales</taxon>
        <taxon>Shewanellaceae</taxon>
        <taxon>Parashewanella</taxon>
    </lineage>
</organism>
<dbReference type="UniPathway" id="UPA00034">
    <property type="reaction ID" value="UER00021"/>
</dbReference>
<dbReference type="SUPFAM" id="SSF53187">
    <property type="entry name" value="Zn-dependent exopeptidases"/>
    <property type="match status" value="1"/>
</dbReference>
<dbReference type="InterPro" id="IPR002933">
    <property type="entry name" value="Peptidase_M20"/>
</dbReference>
<evidence type="ECO:0000256" key="14">
    <source>
        <dbReference type="NCBIfam" id="TIGR01246"/>
    </source>
</evidence>
<reference evidence="16 17" key="1">
    <citation type="submission" date="2018-09" db="EMBL/GenBank/DDBJ databases">
        <title>Phylogeny of the Shewanellaceae, and recommendation for two new genera, Pseudoshewanella and Parashewanella.</title>
        <authorList>
            <person name="Wang G."/>
        </authorList>
    </citation>
    <scope>NUCLEOTIDE SEQUENCE [LARGE SCALE GENOMIC DNA]</scope>
    <source>
        <strain evidence="16 17">KCTC 22492</strain>
    </source>
</reference>